<protein>
    <recommendedName>
        <fullName evidence="3">HEPN domain-containing protein</fullName>
    </recommendedName>
</protein>
<dbReference type="AlphaFoldDB" id="A0A8F9XLE7"/>
<dbReference type="Proteomes" id="UP000825051">
    <property type="component" value="Chromosome"/>
</dbReference>
<evidence type="ECO:0000313" key="2">
    <source>
        <dbReference type="Proteomes" id="UP000825051"/>
    </source>
</evidence>
<keyword evidence="2" id="KW-1185">Reference proteome</keyword>
<evidence type="ECO:0000313" key="1">
    <source>
        <dbReference type="EMBL" id="QYM78954.1"/>
    </source>
</evidence>
<reference evidence="1" key="1">
    <citation type="submission" date="2021-08" db="EMBL/GenBank/DDBJ databases">
        <title>Genome of a novel bacterium of the phylum Verrucomicrobia, Oleiharenicola sp. KSB-15.</title>
        <authorList>
            <person name="Chung J.-H."/>
            <person name="Ahn J.-H."/>
            <person name="Yoon Y."/>
            <person name="Kim D.-Y."/>
            <person name="An S.-H."/>
            <person name="Park I."/>
            <person name="Yeon J."/>
        </authorList>
    </citation>
    <scope>NUCLEOTIDE SEQUENCE</scope>
    <source>
        <strain evidence="1">KSB-15</strain>
    </source>
</reference>
<name>A0A8F9XLE7_9BACT</name>
<dbReference type="Gene3D" id="1.20.120.330">
    <property type="entry name" value="Nucleotidyltransferases domain 2"/>
    <property type="match status" value="1"/>
</dbReference>
<organism evidence="1 2">
    <name type="scientific">Horticoccus luteus</name>
    <dbReference type="NCBI Taxonomy" id="2862869"/>
    <lineage>
        <taxon>Bacteria</taxon>
        <taxon>Pseudomonadati</taxon>
        <taxon>Verrucomicrobiota</taxon>
        <taxon>Opitutia</taxon>
        <taxon>Opitutales</taxon>
        <taxon>Opitutaceae</taxon>
        <taxon>Horticoccus</taxon>
    </lineage>
</organism>
<dbReference type="KEGG" id="ole:K0B96_16870"/>
<sequence>MSLAHWSAAGWLQPHKTSPAEVRDLWQIVDRDLADAASGGISADWQYGIAYNAALKLCTILLYAEGWKPAKGALAHSRTLGALPHILGATRQGDADYLEGCRQKRNTVEYDYAGGATKQDAEELIAFGHELRAGVLAWLKKKHPVLMPE</sequence>
<accession>A0A8F9XLE7</accession>
<dbReference type="EMBL" id="CP080507">
    <property type="protein sequence ID" value="QYM78954.1"/>
    <property type="molecule type" value="Genomic_DNA"/>
</dbReference>
<evidence type="ECO:0008006" key="3">
    <source>
        <dbReference type="Google" id="ProtNLM"/>
    </source>
</evidence>
<proteinExistence type="predicted"/>
<dbReference type="RefSeq" id="WP_220162184.1">
    <property type="nucleotide sequence ID" value="NZ_CP080507.1"/>
</dbReference>
<gene>
    <name evidence="1" type="ORF">K0B96_16870</name>
</gene>